<keyword evidence="1" id="KW-0238">DNA-binding</keyword>
<dbReference type="EMBL" id="JASPKZ010010660">
    <property type="protein sequence ID" value="KAJ9574001.1"/>
    <property type="molecule type" value="Genomic_DNA"/>
</dbReference>
<name>A0AAD8E1Z4_DIPPU</name>
<gene>
    <name evidence="3" type="ORF">L9F63_008598</name>
</gene>
<reference evidence="3" key="1">
    <citation type="journal article" date="2023" name="IScience">
        <title>Live-bearing cockroach genome reveals convergent evolutionary mechanisms linked to viviparity in insects and beyond.</title>
        <authorList>
            <person name="Fouks B."/>
            <person name="Harrison M.C."/>
            <person name="Mikhailova A.A."/>
            <person name="Marchal E."/>
            <person name="English S."/>
            <person name="Carruthers M."/>
            <person name="Jennings E.C."/>
            <person name="Chiamaka E.L."/>
            <person name="Frigard R.A."/>
            <person name="Pippel M."/>
            <person name="Attardo G.M."/>
            <person name="Benoit J.B."/>
            <person name="Bornberg-Bauer E."/>
            <person name="Tobe S.S."/>
        </authorList>
    </citation>
    <scope>NUCLEOTIDE SEQUENCE</scope>
    <source>
        <strain evidence="3">Stay&amp;Tobe</strain>
    </source>
</reference>
<dbReference type="InterPro" id="IPR057321">
    <property type="entry name" value="RFX1-4/6/8-like_BCD"/>
</dbReference>
<dbReference type="GO" id="GO:0000981">
    <property type="term" value="F:DNA-binding transcription factor activity, RNA polymerase II-specific"/>
    <property type="evidence" value="ECO:0007669"/>
    <property type="project" value="TreeGrafter"/>
</dbReference>
<evidence type="ECO:0000256" key="1">
    <source>
        <dbReference type="ARBA" id="ARBA00023125"/>
    </source>
</evidence>
<dbReference type="Pfam" id="PF02257">
    <property type="entry name" value="RFX_DNA_binding"/>
    <property type="match status" value="1"/>
</dbReference>
<dbReference type="Proteomes" id="UP001233999">
    <property type="component" value="Unassembled WGS sequence"/>
</dbReference>
<dbReference type="InterPro" id="IPR036388">
    <property type="entry name" value="WH-like_DNA-bd_sf"/>
</dbReference>
<keyword evidence="4" id="KW-1185">Reference proteome</keyword>
<feature type="non-terminal residue" evidence="3">
    <location>
        <position position="529"/>
    </location>
</feature>
<dbReference type="PANTHER" id="PTHR12619:SF5">
    <property type="entry name" value="TRANSCRIPTION FACTOR RFX4"/>
    <property type="match status" value="1"/>
</dbReference>
<proteinExistence type="predicted"/>
<dbReference type="Gene3D" id="1.10.10.10">
    <property type="entry name" value="Winged helix-like DNA-binding domain superfamily/Winged helix DNA-binding domain"/>
    <property type="match status" value="1"/>
</dbReference>
<dbReference type="InterPro" id="IPR036390">
    <property type="entry name" value="WH_DNA-bd_sf"/>
</dbReference>
<feature type="non-terminal residue" evidence="3">
    <location>
        <position position="1"/>
    </location>
</feature>
<evidence type="ECO:0000313" key="3">
    <source>
        <dbReference type="EMBL" id="KAJ9574001.1"/>
    </source>
</evidence>
<comment type="caution">
    <text evidence="3">The sequence shown here is derived from an EMBL/GenBank/DDBJ whole genome shotgun (WGS) entry which is preliminary data.</text>
</comment>
<dbReference type="InterPro" id="IPR039779">
    <property type="entry name" value="RFX-like"/>
</dbReference>
<dbReference type="Pfam" id="PF25340">
    <property type="entry name" value="BCD_RFX"/>
    <property type="match status" value="1"/>
</dbReference>
<dbReference type="AlphaFoldDB" id="A0AAD8E1Z4"/>
<reference evidence="3" key="2">
    <citation type="submission" date="2023-05" db="EMBL/GenBank/DDBJ databases">
        <authorList>
            <person name="Fouks B."/>
        </authorList>
    </citation>
    <scope>NUCLEOTIDE SEQUENCE</scope>
    <source>
        <strain evidence="3">Stay&amp;Tobe</strain>
        <tissue evidence="3">Testes</tissue>
    </source>
</reference>
<dbReference type="PROSITE" id="PS51526">
    <property type="entry name" value="RFX_DBD"/>
    <property type="match status" value="1"/>
</dbReference>
<dbReference type="InterPro" id="IPR003150">
    <property type="entry name" value="DNA-bd_RFX"/>
</dbReference>
<feature type="domain" description="RFX-type winged-helix" evidence="2">
    <location>
        <begin position="36"/>
        <end position="103"/>
    </location>
</feature>
<sequence>QMPRQENYHIGLIGEEVSRQTLQTETKVMPHSTPLTLNWLSENYELAEGVCIPRNVIYKHYCDFCQKNGMIPIIRQKFKMVKNRRLGTRGYSTYHYYGIGIRSFSMYYEEQYSRNALTNRLRNIIQEILVYSGPSSNLVTTRGHLSSTTVPVLEFPNLQDVSLPASVPDQLFRSFFTMYRAHCLRVFNSICRNELDEVQEFLSHFWKGVPLHLMGILGSNAVVNMVGVCDSVLYRSIASIFVPSTRKTSPMLLTMLKKLVPLLDGWFYSMLSSLPANLCTVKRNLAHHFCRILRRLISLNQIWLSVAVLLQNTDSITKMLADWRGTNVEQICSEVAFGVKWPETRHVMFSLFKEFEYLLESQVGLDILIQWFETVVERCVTSTARERGCSVKRVARHFLLLWVTVGTRVLRDLTLTSTNSFGSFHMLNLLANDYLAHCVELLEAEERTAEMLRNISAECGAQVNTVTTARQNVPSATVTSQENLDEHNFKYEYNEEIMLPTNMPFTYQTSLNGGSKSTCDYIYLSSQRQ</sequence>
<evidence type="ECO:0000313" key="4">
    <source>
        <dbReference type="Proteomes" id="UP001233999"/>
    </source>
</evidence>
<accession>A0AAD8E1Z4</accession>
<dbReference type="SUPFAM" id="SSF46785">
    <property type="entry name" value="Winged helix' DNA-binding domain"/>
    <property type="match status" value="1"/>
</dbReference>
<evidence type="ECO:0000259" key="2">
    <source>
        <dbReference type="PROSITE" id="PS51526"/>
    </source>
</evidence>
<protein>
    <recommendedName>
        <fullName evidence="2">RFX-type winged-helix domain-containing protein</fullName>
    </recommendedName>
</protein>
<dbReference type="PANTHER" id="PTHR12619">
    <property type="entry name" value="RFX TRANSCRIPTION FACTOR FAMILY"/>
    <property type="match status" value="1"/>
</dbReference>
<organism evidence="3 4">
    <name type="scientific">Diploptera punctata</name>
    <name type="common">Pacific beetle cockroach</name>
    <dbReference type="NCBI Taxonomy" id="6984"/>
    <lineage>
        <taxon>Eukaryota</taxon>
        <taxon>Metazoa</taxon>
        <taxon>Ecdysozoa</taxon>
        <taxon>Arthropoda</taxon>
        <taxon>Hexapoda</taxon>
        <taxon>Insecta</taxon>
        <taxon>Pterygota</taxon>
        <taxon>Neoptera</taxon>
        <taxon>Polyneoptera</taxon>
        <taxon>Dictyoptera</taxon>
        <taxon>Blattodea</taxon>
        <taxon>Blaberoidea</taxon>
        <taxon>Blaberidae</taxon>
        <taxon>Diplopterinae</taxon>
        <taxon>Diploptera</taxon>
    </lineage>
</organism>
<dbReference type="GO" id="GO:0000978">
    <property type="term" value="F:RNA polymerase II cis-regulatory region sequence-specific DNA binding"/>
    <property type="evidence" value="ECO:0007669"/>
    <property type="project" value="TreeGrafter"/>
</dbReference>